<evidence type="ECO:0000256" key="1">
    <source>
        <dbReference type="ARBA" id="ARBA00023015"/>
    </source>
</evidence>
<evidence type="ECO:0000259" key="3">
    <source>
        <dbReference type="Pfam" id="PF05043"/>
    </source>
</evidence>
<reference evidence="6 7" key="1">
    <citation type="submission" date="2020-03" db="EMBL/GenBank/DDBJ databases">
        <title>Soil Listeria distribution.</title>
        <authorList>
            <person name="Liao J."/>
            <person name="Wiedmann M."/>
        </authorList>
    </citation>
    <scope>NUCLEOTIDE SEQUENCE [LARGE SCALE GENOMIC DNA]</scope>
    <source>
        <strain evidence="5 7">FSL L7-1299</strain>
        <strain evidence="4 6">FSL L7-1658</strain>
    </source>
</reference>
<feature type="domain" description="Mga helix-turn-helix" evidence="3">
    <location>
        <begin position="79"/>
        <end position="164"/>
    </location>
</feature>
<dbReference type="Proteomes" id="UP000574104">
    <property type="component" value="Unassembled WGS sequence"/>
</dbReference>
<dbReference type="EMBL" id="JAARPT010000011">
    <property type="protein sequence ID" value="MBC1402931.1"/>
    <property type="molecule type" value="Genomic_DNA"/>
</dbReference>
<evidence type="ECO:0000313" key="7">
    <source>
        <dbReference type="Proteomes" id="UP000574104"/>
    </source>
</evidence>
<keyword evidence="2" id="KW-0804">Transcription</keyword>
<protein>
    <submittedName>
        <fullName evidence="4">Helix-turn-helix domain-containing protein</fullName>
    </submittedName>
</protein>
<gene>
    <name evidence="4" type="ORF">HB836_15165</name>
    <name evidence="5" type="ORF">HB904_08030</name>
</gene>
<name>A0A841YR17_9LIST</name>
<dbReference type="PANTHER" id="PTHR30185:SF18">
    <property type="entry name" value="TRANSCRIPTIONAL REGULATOR MTLR"/>
    <property type="match status" value="1"/>
</dbReference>
<dbReference type="InterPro" id="IPR007737">
    <property type="entry name" value="Mga_HTH"/>
</dbReference>
<evidence type="ECO:0000313" key="4">
    <source>
        <dbReference type="EMBL" id="MBC1402931.1"/>
    </source>
</evidence>
<evidence type="ECO:0000313" key="6">
    <source>
        <dbReference type="Proteomes" id="UP000544413"/>
    </source>
</evidence>
<dbReference type="Pfam" id="PF05043">
    <property type="entry name" value="Mga"/>
    <property type="match status" value="1"/>
</dbReference>
<dbReference type="RefSeq" id="WP_185406735.1">
    <property type="nucleotide sequence ID" value="NZ_JAARPT010000011.1"/>
</dbReference>
<accession>A0A841YR17</accession>
<dbReference type="PANTHER" id="PTHR30185">
    <property type="entry name" value="CRYPTIC BETA-GLUCOSIDE BGL OPERON ANTITERMINATOR"/>
    <property type="match status" value="1"/>
</dbReference>
<proteinExistence type="predicted"/>
<dbReference type="Proteomes" id="UP000544413">
    <property type="component" value="Unassembled WGS sequence"/>
</dbReference>
<dbReference type="InterPro" id="IPR050661">
    <property type="entry name" value="BglG_antiterminators"/>
</dbReference>
<comment type="caution">
    <text evidence="4">The sequence shown here is derived from an EMBL/GenBank/DDBJ whole genome shotgun (WGS) entry which is preliminary data.</text>
</comment>
<organism evidence="4 6">
    <name type="scientific">Listeria booriae</name>
    <dbReference type="NCBI Taxonomy" id="1552123"/>
    <lineage>
        <taxon>Bacteria</taxon>
        <taxon>Bacillati</taxon>
        <taxon>Bacillota</taxon>
        <taxon>Bacilli</taxon>
        <taxon>Bacillales</taxon>
        <taxon>Listeriaceae</taxon>
        <taxon>Listeria</taxon>
    </lineage>
</organism>
<evidence type="ECO:0000256" key="2">
    <source>
        <dbReference type="ARBA" id="ARBA00023163"/>
    </source>
</evidence>
<keyword evidence="1" id="KW-0805">Transcription regulation</keyword>
<evidence type="ECO:0000313" key="5">
    <source>
        <dbReference type="EMBL" id="MBC1616131.1"/>
    </source>
</evidence>
<sequence length="231" mass="26882">MGVTKVLLQIEKKTNQMVQLLTTLDETITWYSIKKIAMDLGVTVSTARRYVEELQSSLPNGWEIAQQAYKGILLIKPIDQSIQAIIHSWITDTLMFKMLELGFREQASNLQAIAQQSYTSIPSLYRMIRKANEFFEKDGITISKSPFHIRGQEEDIRNFFFHLFSEVQAINTIFQKDLLAIIHEHVIQLDHLIQANFSFAEKKKIVLFVAICVYRSKKKRPFQQLRLCKKI</sequence>
<dbReference type="EMBL" id="JAARSH010000004">
    <property type="protein sequence ID" value="MBC1616131.1"/>
    <property type="molecule type" value="Genomic_DNA"/>
</dbReference>
<dbReference type="AlphaFoldDB" id="A0A841YR17"/>